<evidence type="ECO:0000313" key="8">
    <source>
        <dbReference type="EMBL" id="KAJ2779751.1"/>
    </source>
</evidence>
<name>A0A9W8HB37_9FUNG</name>
<dbReference type="InterPro" id="IPR048627">
    <property type="entry name" value="Sec10_HB"/>
</dbReference>
<evidence type="ECO:0000313" key="9">
    <source>
        <dbReference type="Proteomes" id="UP001140217"/>
    </source>
</evidence>
<protein>
    <submittedName>
        <fullName evidence="8">Exocyst complex component 5</fullName>
    </submittedName>
</protein>
<feature type="region of interest" description="Disordered" evidence="5">
    <location>
        <begin position="415"/>
        <end position="448"/>
    </location>
</feature>
<dbReference type="PANTHER" id="PTHR12100">
    <property type="entry name" value="SEC10"/>
    <property type="match status" value="1"/>
</dbReference>
<dbReference type="Gene3D" id="1.20.58.1970">
    <property type="match status" value="1"/>
</dbReference>
<dbReference type="Pfam" id="PF07393">
    <property type="entry name" value="Sec10_HB"/>
    <property type="match status" value="1"/>
</dbReference>
<dbReference type="GO" id="GO:0006893">
    <property type="term" value="P:Golgi to plasma membrane transport"/>
    <property type="evidence" value="ECO:0007669"/>
    <property type="project" value="TreeGrafter"/>
</dbReference>
<keyword evidence="9" id="KW-1185">Reference proteome</keyword>
<comment type="caution">
    <text evidence="8">The sequence shown here is derived from an EMBL/GenBank/DDBJ whole genome shotgun (WGS) entry which is preliminary data.</text>
</comment>
<dbReference type="AlphaFoldDB" id="A0A9W8HB37"/>
<dbReference type="OrthoDB" id="125856at2759"/>
<feature type="compositionally biased region" description="Gly residues" evidence="5">
    <location>
        <begin position="554"/>
        <end position="576"/>
    </location>
</feature>
<feature type="region of interest" description="Disordered" evidence="5">
    <location>
        <begin position="263"/>
        <end position="287"/>
    </location>
</feature>
<reference evidence="8" key="1">
    <citation type="submission" date="2022-07" db="EMBL/GenBank/DDBJ databases">
        <title>Phylogenomic reconstructions and comparative analyses of Kickxellomycotina fungi.</title>
        <authorList>
            <person name="Reynolds N.K."/>
            <person name="Stajich J.E."/>
            <person name="Barry K."/>
            <person name="Grigoriev I.V."/>
            <person name="Crous P."/>
            <person name="Smith M.E."/>
        </authorList>
    </citation>
    <scope>NUCLEOTIDE SEQUENCE</scope>
    <source>
        <strain evidence="8">NBRC 105414</strain>
    </source>
</reference>
<dbReference type="GO" id="GO:0000145">
    <property type="term" value="C:exocyst"/>
    <property type="evidence" value="ECO:0007669"/>
    <property type="project" value="TreeGrafter"/>
</dbReference>
<evidence type="ECO:0000256" key="5">
    <source>
        <dbReference type="SAM" id="MobiDB-lite"/>
    </source>
</evidence>
<comment type="similarity">
    <text evidence="1">Belongs to the SEC10 family.</text>
</comment>
<keyword evidence="4" id="KW-0175">Coiled coil</keyword>
<evidence type="ECO:0000256" key="4">
    <source>
        <dbReference type="ARBA" id="ARBA00023054"/>
    </source>
</evidence>
<keyword evidence="3" id="KW-0268">Exocytosis</keyword>
<dbReference type="Pfam" id="PF20667">
    <property type="entry name" value="Sec10_N"/>
    <property type="match status" value="1"/>
</dbReference>
<evidence type="ECO:0000259" key="6">
    <source>
        <dbReference type="Pfam" id="PF07393"/>
    </source>
</evidence>
<dbReference type="PANTHER" id="PTHR12100:SF0">
    <property type="entry name" value="EXOCYST COMPLEX COMPONENT 5"/>
    <property type="match status" value="1"/>
</dbReference>
<feature type="domain" description="Exocyst complex component Sec10 N-terminal" evidence="7">
    <location>
        <begin position="48"/>
        <end position="160"/>
    </location>
</feature>
<evidence type="ECO:0000259" key="7">
    <source>
        <dbReference type="Pfam" id="PF20667"/>
    </source>
</evidence>
<dbReference type="EMBL" id="JANBUL010000164">
    <property type="protein sequence ID" value="KAJ2779751.1"/>
    <property type="molecule type" value="Genomic_DNA"/>
</dbReference>
<dbReference type="Proteomes" id="UP001140217">
    <property type="component" value="Unassembled WGS sequence"/>
</dbReference>
<dbReference type="InterPro" id="IPR048625">
    <property type="entry name" value="Sec10_N"/>
</dbReference>
<sequence>MARQSDPSREFGLPEGYFAQDAFLPDEFIEEISRSDLEFAKRNASFEPKPFIRTFERALDRLQAAQTALSAEIAQRERSANASAEDHRRKMARLKQTFATVGSSFEQLETQISEVSSNTIRIGEQLDTVANEKDRAVAIKELVEIYAELNEGNARRLDALMESGPEGMVKVAHTLRRLNTIVVDNEYSAPADSAAKRQIEVYSEGFEKTMLGMFETAYRDGDVHSMSTAARTLDAFNGGVSVVKAYINQHPFFLSSMMDHQARGGAGGPEGAGAEGPAALDGASDINRLPPPPDARLARLYADTRAIMFKDWSIVSKVFPRPIEIMQQLLKRVFEQTIQSYLETLFARAEGESKLAFLRVLASAHLETRRLVEDLQKFDAETITPAVVVLESARRSGGSAQGLLDMAGDAQTAAAQFSRRHSHSAKSPDAGADQAAIDDDPDDPDDEAAARDRLGAARSGVGSAVAISVLIGRSEGAGAGVGLLHGFLERCCDDLFEAYIAGSNYINAEQAHLAAAFRQALVPFVRARSERQGPSRSRALLGMLSSVTGSSNSAGGGGGGGGGGGDGSGPGSGAAPGGTDSAAGLESSITADVTRMLLQAHAEAVARAVELESDAAAGADSVAALTSQLLSALGGDYMFPALDDVQESLQDLRQEPDLRAFDAVRTANMVVRLVQVHFQRAIVPFVGNGNYIYRDIVTEKNRLMSRVEASLNVIVNKLAGACTQWIGGLLGKQRKGDFRPAEDDFTAFEMGTQPCRQCTEFLHRIEQACRRALGPENQERVLGDIGNALHRMLMEHLRRYVVSVAGGLVLAKDVSRYREAVSAFGIPALNAKFAVLQDISNIFLVQPSALKSLLDEGPLSRLDRSTLQAFVQMREDSRSSSLVSKLIGISGSSGGGGVRN</sequence>
<organism evidence="8 9">
    <name type="scientific">Coemansia javaensis</name>
    <dbReference type="NCBI Taxonomy" id="2761396"/>
    <lineage>
        <taxon>Eukaryota</taxon>
        <taxon>Fungi</taxon>
        <taxon>Fungi incertae sedis</taxon>
        <taxon>Zoopagomycota</taxon>
        <taxon>Kickxellomycotina</taxon>
        <taxon>Kickxellomycetes</taxon>
        <taxon>Kickxellales</taxon>
        <taxon>Kickxellaceae</taxon>
        <taxon>Coemansia</taxon>
    </lineage>
</organism>
<proteinExistence type="inferred from homology"/>
<dbReference type="GO" id="GO:0006887">
    <property type="term" value="P:exocytosis"/>
    <property type="evidence" value="ECO:0007669"/>
    <property type="project" value="UniProtKB-KW"/>
</dbReference>
<dbReference type="InterPro" id="IPR009976">
    <property type="entry name" value="Sec10-like"/>
</dbReference>
<gene>
    <name evidence="8" type="primary">SEC10</name>
    <name evidence="8" type="ORF">H4R18_003822</name>
</gene>
<feature type="region of interest" description="Disordered" evidence="5">
    <location>
        <begin position="550"/>
        <end position="583"/>
    </location>
</feature>
<accession>A0A9W8HB37</accession>
<keyword evidence="2" id="KW-0813">Transport</keyword>
<feature type="compositionally biased region" description="Acidic residues" evidence="5">
    <location>
        <begin position="436"/>
        <end position="447"/>
    </location>
</feature>
<evidence type="ECO:0000256" key="1">
    <source>
        <dbReference type="ARBA" id="ARBA00006572"/>
    </source>
</evidence>
<feature type="compositionally biased region" description="Gly residues" evidence="5">
    <location>
        <begin position="264"/>
        <end position="274"/>
    </location>
</feature>
<evidence type="ECO:0000256" key="3">
    <source>
        <dbReference type="ARBA" id="ARBA00022483"/>
    </source>
</evidence>
<evidence type="ECO:0000256" key="2">
    <source>
        <dbReference type="ARBA" id="ARBA00022448"/>
    </source>
</evidence>
<feature type="domain" description="Exocyst complex component Sec10-like alpha-helical bundle" evidence="6">
    <location>
        <begin position="171"/>
        <end position="882"/>
    </location>
</feature>